<proteinExistence type="predicted"/>
<dbReference type="Gene3D" id="3.10.450.50">
    <property type="match status" value="1"/>
</dbReference>
<dbReference type="SUPFAM" id="SSF54427">
    <property type="entry name" value="NTF2-like"/>
    <property type="match status" value="1"/>
</dbReference>
<name>A0ABV2BPB4_9GAMM</name>
<evidence type="ECO:0000313" key="3">
    <source>
        <dbReference type="Proteomes" id="UP001548189"/>
    </source>
</evidence>
<dbReference type="Pfam" id="PF13474">
    <property type="entry name" value="SnoaL_3"/>
    <property type="match status" value="1"/>
</dbReference>
<gene>
    <name evidence="2" type="ORF">ABVT43_01455</name>
</gene>
<comment type="caution">
    <text evidence="2">The sequence shown here is derived from an EMBL/GenBank/DDBJ whole genome shotgun (WGS) entry which is preliminary data.</text>
</comment>
<dbReference type="InterPro" id="IPR032710">
    <property type="entry name" value="NTF2-like_dom_sf"/>
</dbReference>
<evidence type="ECO:0000259" key="1">
    <source>
        <dbReference type="Pfam" id="PF13474"/>
    </source>
</evidence>
<evidence type="ECO:0000313" key="2">
    <source>
        <dbReference type="EMBL" id="MET1253780.1"/>
    </source>
</evidence>
<organism evidence="2 3">
    <name type="scientific">Aliikangiella maris</name>
    <dbReference type="NCBI Taxonomy" id="3162458"/>
    <lineage>
        <taxon>Bacteria</taxon>
        <taxon>Pseudomonadati</taxon>
        <taxon>Pseudomonadota</taxon>
        <taxon>Gammaproteobacteria</taxon>
        <taxon>Oceanospirillales</taxon>
        <taxon>Pleioneaceae</taxon>
        <taxon>Aliikangiella</taxon>
    </lineage>
</organism>
<dbReference type="InterPro" id="IPR037401">
    <property type="entry name" value="SnoaL-like"/>
</dbReference>
<dbReference type="EMBL" id="JBEVCJ010000001">
    <property type="protein sequence ID" value="MET1253780.1"/>
    <property type="molecule type" value="Genomic_DNA"/>
</dbReference>
<feature type="domain" description="SnoaL-like" evidence="1">
    <location>
        <begin position="42"/>
        <end position="159"/>
    </location>
</feature>
<dbReference type="RefSeq" id="WP_353873322.1">
    <property type="nucleotide sequence ID" value="NZ_JBEVCJ010000001.1"/>
</dbReference>
<protein>
    <recommendedName>
        <fullName evidence="1">SnoaL-like domain-containing protein</fullName>
    </recommendedName>
</protein>
<dbReference type="Proteomes" id="UP001548189">
    <property type="component" value="Unassembled WGS sequence"/>
</dbReference>
<sequence>MALVSTTVFSQNQSIEGNQLKPTQNEVHKKRFLNNQTQAQVTVEQWVKFWNNYNLDQLPNLFIQDKRLTYFSSETQGLIRSYNAIVKHHQGFGFVPKGKTQQNKLWLTDIEYQPLGDTAYQVTAIWHFKNAIKNTLQTGPVSLTLLKESNQFKIVHAHFANY</sequence>
<reference evidence="2 3" key="1">
    <citation type="submission" date="2024-06" db="EMBL/GenBank/DDBJ databases">
        <authorList>
            <person name="Li F."/>
        </authorList>
    </citation>
    <scope>NUCLEOTIDE SEQUENCE [LARGE SCALE GENOMIC DNA]</scope>
    <source>
        <strain evidence="2 3">GXAS 311</strain>
    </source>
</reference>
<accession>A0ABV2BPB4</accession>
<keyword evidence="3" id="KW-1185">Reference proteome</keyword>